<keyword evidence="1" id="KW-0472">Membrane</keyword>
<dbReference type="EMBL" id="SMBP01000009">
    <property type="protein sequence ID" value="TCU60081.1"/>
    <property type="molecule type" value="Genomic_DNA"/>
</dbReference>
<evidence type="ECO:0008006" key="4">
    <source>
        <dbReference type="Google" id="ProtNLM"/>
    </source>
</evidence>
<dbReference type="Proteomes" id="UP000295773">
    <property type="component" value="Unassembled WGS sequence"/>
</dbReference>
<keyword evidence="3" id="KW-1185">Reference proteome</keyword>
<dbReference type="InterPro" id="IPR007401">
    <property type="entry name" value="DUF454"/>
</dbReference>
<accession>A0A4R3TDL4</accession>
<dbReference type="PIRSF" id="PIRSF016789">
    <property type="entry name" value="DUF454"/>
    <property type="match status" value="1"/>
</dbReference>
<keyword evidence="1" id="KW-0812">Transmembrane</keyword>
<dbReference type="RefSeq" id="WP_132224782.1">
    <property type="nucleotide sequence ID" value="NZ_JADPGE010000030.1"/>
</dbReference>
<reference evidence="2 3" key="1">
    <citation type="submission" date="2019-03" db="EMBL/GenBank/DDBJ databases">
        <title>Genomic Encyclopedia of Type Strains, Phase IV (KMG-IV): sequencing the most valuable type-strain genomes for metagenomic binning, comparative biology and taxonomic classification.</title>
        <authorList>
            <person name="Goeker M."/>
        </authorList>
    </citation>
    <scope>NUCLEOTIDE SEQUENCE [LARGE SCALE GENOMIC DNA]</scope>
    <source>
        <strain evidence="2 3">DSM 29481</strain>
    </source>
</reference>
<evidence type="ECO:0000256" key="1">
    <source>
        <dbReference type="SAM" id="Phobius"/>
    </source>
</evidence>
<name>A0A4R3TDL4_9FIRM</name>
<organism evidence="2 3">
    <name type="scientific">Longicatena caecimuris</name>
    <dbReference type="NCBI Taxonomy" id="1796635"/>
    <lineage>
        <taxon>Bacteria</taxon>
        <taxon>Bacillati</taxon>
        <taxon>Bacillota</taxon>
        <taxon>Erysipelotrichia</taxon>
        <taxon>Erysipelotrichales</taxon>
        <taxon>Erysipelotrichaceae</taxon>
        <taxon>Longicatena</taxon>
    </lineage>
</organism>
<feature type="transmembrane region" description="Helical" evidence="1">
    <location>
        <begin position="74"/>
        <end position="90"/>
    </location>
</feature>
<dbReference type="GO" id="GO:0005886">
    <property type="term" value="C:plasma membrane"/>
    <property type="evidence" value="ECO:0007669"/>
    <property type="project" value="TreeGrafter"/>
</dbReference>
<dbReference type="PANTHER" id="PTHR35813:SF1">
    <property type="entry name" value="INNER MEMBRANE PROTEIN YBAN"/>
    <property type="match status" value="1"/>
</dbReference>
<feature type="transmembrane region" description="Helical" evidence="1">
    <location>
        <begin position="96"/>
        <end position="113"/>
    </location>
</feature>
<protein>
    <recommendedName>
        <fullName evidence="4">DUF454 domain-containing protein</fullName>
    </recommendedName>
</protein>
<gene>
    <name evidence="2" type="ORF">EDD61_109121</name>
</gene>
<feature type="transmembrane region" description="Helical" evidence="1">
    <location>
        <begin position="6"/>
        <end position="39"/>
    </location>
</feature>
<dbReference type="AlphaFoldDB" id="A0A4R3TDL4"/>
<evidence type="ECO:0000313" key="2">
    <source>
        <dbReference type="EMBL" id="TCU60081.1"/>
    </source>
</evidence>
<comment type="caution">
    <text evidence="2">The sequence shown here is derived from an EMBL/GenBank/DDBJ whole genome shotgun (WGS) entry which is preliminary data.</text>
</comment>
<proteinExistence type="predicted"/>
<sequence>MKLVYLLIGIIATGLGAIGVVLPVLPTTPFLLLAAYCFAKSSKRFHTWLMQTSMYQNHLASFVEQRSMRLRTKVSLLSFASAMLLLAMYFMEHLYLRLFLLCLMAFKYYYFLCRIETIRS</sequence>
<dbReference type="Pfam" id="PF04304">
    <property type="entry name" value="DUF454"/>
    <property type="match status" value="1"/>
</dbReference>
<evidence type="ECO:0000313" key="3">
    <source>
        <dbReference type="Proteomes" id="UP000295773"/>
    </source>
</evidence>
<keyword evidence="1" id="KW-1133">Transmembrane helix</keyword>
<dbReference type="PANTHER" id="PTHR35813">
    <property type="entry name" value="INNER MEMBRANE PROTEIN YBAN"/>
    <property type="match status" value="1"/>
</dbReference>